<keyword evidence="3" id="KW-0808">Transferase</keyword>
<protein>
    <submittedName>
        <fullName evidence="3">Sensor histidine kinase YpdA</fullName>
        <ecNumber evidence="3">2.7.13.3</ecNumber>
    </submittedName>
</protein>
<keyword evidence="1" id="KW-0472">Membrane</keyword>
<dbReference type="AlphaFoldDB" id="A0A1M5X9P3"/>
<feature type="domain" description="Histidine kinase" evidence="2">
    <location>
        <begin position="251"/>
        <end position="348"/>
    </location>
</feature>
<evidence type="ECO:0000256" key="1">
    <source>
        <dbReference type="SAM" id="Phobius"/>
    </source>
</evidence>
<dbReference type="EMBL" id="FQXZ01000009">
    <property type="protein sequence ID" value="SHH96288.1"/>
    <property type="molecule type" value="Genomic_DNA"/>
</dbReference>
<keyword evidence="1" id="KW-1133">Transmembrane helix</keyword>
<accession>A0A1M5X9P3</accession>
<feature type="transmembrane region" description="Helical" evidence="1">
    <location>
        <begin position="79"/>
        <end position="99"/>
    </location>
</feature>
<dbReference type="InterPro" id="IPR003594">
    <property type="entry name" value="HATPase_dom"/>
</dbReference>
<dbReference type="InterPro" id="IPR036890">
    <property type="entry name" value="HATPase_C_sf"/>
</dbReference>
<feature type="transmembrane region" description="Helical" evidence="1">
    <location>
        <begin position="49"/>
        <end position="67"/>
    </location>
</feature>
<keyword evidence="4" id="KW-1185">Reference proteome</keyword>
<gene>
    <name evidence="3" type="primary">ypdA</name>
    <name evidence="3" type="ORF">VA7868_01049</name>
</gene>
<dbReference type="SUPFAM" id="SSF55874">
    <property type="entry name" value="ATPase domain of HSP90 chaperone/DNA topoisomerase II/histidine kinase"/>
    <property type="match status" value="1"/>
</dbReference>
<dbReference type="Gene3D" id="3.30.565.10">
    <property type="entry name" value="Histidine kinase-like ATPase, C-terminal domain"/>
    <property type="match status" value="1"/>
</dbReference>
<dbReference type="PROSITE" id="PS50109">
    <property type="entry name" value="HIS_KIN"/>
    <property type="match status" value="1"/>
</dbReference>
<dbReference type="Pfam" id="PF02518">
    <property type="entry name" value="HATPase_c"/>
    <property type="match status" value="1"/>
</dbReference>
<dbReference type="STRING" id="1216006.VA7868_01049"/>
<evidence type="ECO:0000313" key="4">
    <source>
        <dbReference type="Proteomes" id="UP000184608"/>
    </source>
</evidence>
<keyword evidence="3" id="KW-0418">Kinase</keyword>
<dbReference type="RefSeq" id="WP_073602810.1">
    <property type="nucleotide sequence ID" value="NZ_FQXZ01000009.1"/>
</dbReference>
<dbReference type="EC" id="2.7.13.3" evidence="3"/>
<organism evidence="3 4">
    <name type="scientific">Vibrio aerogenes CECT 7868</name>
    <dbReference type="NCBI Taxonomy" id="1216006"/>
    <lineage>
        <taxon>Bacteria</taxon>
        <taxon>Pseudomonadati</taxon>
        <taxon>Pseudomonadota</taxon>
        <taxon>Gammaproteobacteria</taxon>
        <taxon>Vibrionales</taxon>
        <taxon>Vibrionaceae</taxon>
        <taxon>Vibrio</taxon>
    </lineage>
</organism>
<dbReference type="Pfam" id="PF06580">
    <property type="entry name" value="His_kinase"/>
    <property type="match status" value="1"/>
</dbReference>
<dbReference type="InterPro" id="IPR050640">
    <property type="entry name" value="Bact_2-comp_sensor_kinase"/>
</dbReference>
<dbReference type="PANTHER" id="PTHR34220:SF9">
    <property type="entry name" value="SIGNAL TRANSDUCTION HISTIDINE KINASE INTERNAL REGION DOMAIN-CONTAINING PROTEIN"/>
    <property type="match status" value="1"/>
</dbReference>
<dbReference type="InterPro" id="IPR005467">
    <property type="entry name" value="His_kinase_dom"/>
</dbReference>
<name>A0A1M5X9P3_9VIBR</name>
<feature type="transmembrane region" description="Helical" evidence="1">
    <location>
        <begin position="12"/>
        <end position="29"/>
    </location>
</feature>
<dbReference type="GO" id="GO:0000155">
    <property type="term" value="F:phosphorelay sensor kinase activity"/>
    <property type="evidence" value="ECO:0007669"/>
    <property type="project" value="InterPro"/>
</dbReference>
<proteinExistence type="predicted"/>
<dbReference type="Proteomes" id="UP000184608">
    <property type="component" value="Unassembled WGS sequence"/>
</dbReference>
<reference evidence="3 4" key="1">
    <citation type="submission" date="2016-11" db="EMBL/GenBank/DDBJ databases">
        <authorList>
            <person name="Jaros S."/>
            <person name="Januszkiewicz K."/>
            <person name="Wedrychowicz H."/>
        </authorList>
    </citation>
    <scope>NUCLEOTIDE SEQUENCE [LARGE SCALE GENOMIC DNA]</scope>
    <source>
        <strain evidence="3 4">CECT 7868</strain>
    </source>
</reference>
<dbReference type="PANTHER" id="PTHR34220">
    <property type="entry name" value="SENSOR HISTIDINE KINASE YPDA"/>
    <property type="match status" value="1"/>
</dbReference>
<evidence type="ECO:0000313" key="3">
    <source>
        <dbReference type="EMBL" id="SHH96288.1"/>
    </source>
</evidence>
<dbReference type="OrthoDB" id="2514702at2"/>
<keyword evidence="1" id="KW-0812">Transmembrane</keyword>
<dbReference type="InterPro" id="IPR010559">
    <property type="entry name" value="Sig_transdc_His_kin_internal"/>
</dbReference>
<sequence length="353" mass="39370">MSMPKHHHSFGRGLLMSTVYCLCVALIFQAFRVTYDTGYSFLYSMPQDLLVSLGFGYGAVCSAHLIIRLKPSLTFNQVNALALICGVSLGSLNTLYWSKDTLHDFFMVILLGLIFSSICFFIFYMYELKQNAQHELEIAKRFQSEQEKALILSQLKQLQSQIEPHFLFNTLANLSVLIDKDPAVAKTLLGKLTDLLRATLKKNRGDRVTLEDELSLIDAYLGIQQIRLGERLHYEIHCDASQHALLLPPMLIQPLAENAIKHGIEPQSRPGKIEVDIEAKNESLLIRVKDNGRGLDPQAESGMIQASGIGLENIRQRLQALYDGQARLTVRENETGGVSAEIALPLSGLTQGV</sequence>
<evidence type="ECO:0000259" key="2">
    <source>
        <dbReference type="PROSITE" id="PS50109"/>
    </source>
</evidence>
<feature type="transmembrane region" description="Helical" evidence="1">
    <location>
        <begin position="105"/>
        <end position="126"/>
    </location>
</feature>
<dbReference type="GO" id="GO:0016020">
    <property type="term" value="C:membrane"/>
    <property type="evidence" value="ECO:0007669"/>
    <property type="project" value="InterPro"/>
</dbReference>